<protein>
    <submittedName>
        <fullName evidence="1">34086_t:CDS:1</fullName>
    </submittedName>
</protein>
<name>A0ACA9SY32_9GLOM</name>
<organism evidence="1 2">
    <name type="scientific">Racocetra persica</name>
    <dbReference type="NCBI Taxonomy" id="160502"/>
    <lineage>
        <taxon>Eukaryota</taxon>
        <taxon>Fungi</taxon>
        <taxon>Fungi incertae sedis</taxon>
        <taxon>Mucoromycota</taxon>
        <taxon>Glomeromycotina</taxon>
        <taxon>Glomeromycetes</taxon>
        <taxon>Diversisporales</taxon>
        <taxon>Gigasporaceae</taxon>
        <taxon>Racocetra</taxon>
    </lineage>
</organism>
<feature type="non-terminal residue" evidence="1">
    <location>
        <position position="1"/>
    </location>
</feature>
<keyword evidence="2" id="KW-1185">Reference proteome</keyword>
<sequence>SDNESPDCYEISDKYETTDIFTSTEFSDNELPDCYETDDEYETGDKYSNNRSVPEEFTPKKK</sequence>
<dbReference type="EMBL" id="CAJVQC010179580">
    <property type="protein sequence ID" value="CAG8852027.1"/>
    <property type="molecule type" value="Genomic_DNA"/>
</dbReference>
<comment type="caution">
    <text evidence="1">The sequence shown here is derived from an EMBL/GenBank/DDBJ whole genome shotgun (WGS) entry which is preliminary data.</text>
</comment>
<reference evidence="1" key="1">
    <citation type="submission" date="2021-06" db="EMBL/GenBank/DDBJ databases">
        <authorList>
            <person name="Kallberg Y."/>
            <person name="Tangrot J."/>
            <person name="Rosling A."/>
        </authorList>
    </citation>
    <scope>NUCLEOTIDE SEQUENCE</scope>
    <source>
        <strain evidence="1">MA461A</strain>
    </source>
</reference>
<proteinExistence type="predicted"/>
<evidence type="ECO:0000313" key="1">
    <source>
        <dbReference type="EMBL" id="CAG8852027.1"/>
    </source>
</evidence>
<gene>
    <name evidence="1" type="ORF">RPERSI_LOCUS36864</name>
</gene>
<dbReference type="Proteomes" id="UP000789920">
    <property type="component" value="Unassembled WGS sequence"/>
</dbReference>
<evidence type="ECO:0000313" key="2">
    <source>
        <dbReference type="Proteomes" id="UP000789920"/>
    </source>
</evidence>
<accession>A0ACA9SY32</accession>